<feature type="binding site" evidence="5">
    <location>
        <position position="52"/>
    </location>
    <ligand>
        <name>ATP</name>
        <dbReference type="ChEBI" id="CHEBI:30616"/>
    </ligand>
</feature>
<dbReference type="PROSITE" id="PS00108">
    <property type="entry name" value="PROTEIN_KINASE_ST"/>
    <property type="match status" value="1"/>
</dbReference>
<keyword evidence="2 5" id="KW-0547">Nucleotide-binding</keyword>
<evidence type="ECO:0000256" key="1">
    <source>
        <dbReference type="ARBA" id="ARBA00022679"/>
    </source>
</evidence>
<feature type="compositionally biased region" description="Basic and acidic residues" evidence="6">
    <location>
        <begin position="383"/>
        <end position="400"/>
    </location>
</feature>
<dbReference type="SMART" id="SM00220">
    <property type="entry name" value="S_TKc"/>
    <property type="match status" value="1"/>
</dbReference>
<dbReference type="Pfam" id="PF00069">
    <property type="entry name" value="Pkinase"/>
    <property type="match status" value="1"/>
</dbReference>
<evidence type="ECO:0000256" key="6">
    <source>
        <dbReference type="SAM" id="MobiDB-lite"/>
    </source>
</evidence>
<protein>
    <submittedName>
        <fullName evidence="9">Serine/threonine protein kinase</fullName>
    </submittedName>
</protein>
<keyword evidence="7" id="KW-0472">Membrane</keyword>
<accession>A0ABY6IFF7</accession>
<evidence type="ECO:0000256" key="3">
    <source>
        <dbReference type="ARBA" id="ARBA00022777"/>
    </source>
</evidence>
<keyword evidence="1" id="KW-0808">Transferase</keyword>
<dbReference type="PANTHER" id="PTHR43289">
    <property type="entry name" value="MITOGEN-ACTIVATED PROTEIN KINASE KINASE KINASE 20-RELATED"/>
    <property type="match status" value="1"/>
</dbReference>
<dbReference type="PANTHER" id="PTHR43289:SF34">
    <property type="entry name" value="SERINE_THREONINE-PROTEIN KINASE YBDM-RELATED"/>
    <property type="match status" value="1"/>
</dbReference>
<dbReference type="Gene3D" id="3.30.200.20">
    <property type="entry name" value="Phosphorylase Kinase, domain 1"/>
    <property type="match status" value="1"/>
</dbReference>
<evidence type="ECO:0000256" key="4">
    <source>
        <dbReference type="ARBA" id="ARBA00022840"/>
    </source>
</evidence>
<feature type="region of interest" description="Disordered" evidence="6">
    <location>
        <begin position="1"/>
        <end position="23"/>
    </location>
</feature>
<feature type="region of interest" description="Disordered" evidence="6">
    <location>
        <begin position="352"/>
        <end position="438"/>
    </location>
</feature>
<reference evidence="9" key="1">
    <citation type="submission" date="2022-10" db="EMBL/GenBank/DDBJ databases">
        <title>Cytochrome P450 Catalyzes Benzene Ring Formation in the Biosynthesis of Trialkyl-Substituted Aromatic Polyketides.</title>
        <authorList>
            <person name="Zhao E."/>
            <person name="Ge H."/>
        </authorList>
    </citation>
    <scope>NUCLEOTIDE SEQUENCE</scope>
    <source>
        <strain evidence="9">NA0869</strain>
    </source>
</reference>
<feature type="transmembrane region" description="Helical" evidence="7">
    <location>
        <begin position="325"/>
        <end position="345"/>
    </location>
</feature>
<keyword evidence="7" id="KW-1133">Transmembrane helix</keyword>
<name>A0ABY6IFF7_STRPE</name>
<keyword evidence="4 5" id="KW-0067">ATP-binding</keyword>
<dbReference type="InterPro" id="IPR017441">
    <property type="entry name" value="Protein_kinase_ATP_BS"/>
</dbReference>
<proteinExistence type="predicted"/>
<dbReference type="InterPro" id="IPR000719">
    <property type="entry name" value="Prot_kinase_dom"/>
</dbReference>
<evidence type="ECO:0000256" key="7">
    <source>
        <dbReference type="SAM" id="Phobius"/>
    </source>
</evidence>
<keyword evidence="7" id="KW-0812">Transmembrane</keyword>
<feature type="domain" description="Protein kinase" evidence="8">
    <location>
        <begin position="24"/>
        <end position="277"/>
    </location>
</feature>
<dbReference type="Proteomes" id="UP001163878">
    <property type="component" value="Chromosome"/>
</dbReference>
<evidence type="ECO:0000313" key="10">
    <source>
        <dbReference type="Proteomes" id="UP001163878"/>
    </source>
</evidence>
<dbReference type="SUPFAM" id="SSF56112">
    <property type="entry name" value="Protein kinase-like (PK-like)"/>
    <property type="match status" value="1"/>
</dbReference>
<dbReference type="Gene3D" id="1.10.510.10">
    <property type="entry name" value="Transferase(Phosphotransferase) domain 1"/>
    <property type="match status" value="1"/>
</dbReference>
<evidence type="ECO:0000256" key="2">
    <source>
        <dbReference type="ARBA" id="ARBA00022741"/>
    </source>
</evidence>
<dbReference type="PROSITE" id="PS50011">
    <property type="entry name" value="PROTEIN_KINASE_DOM"/>
    <property type="match status" value="1"/>
</dbReference>
<gene>
    <name evidence="9" type="ORF">OGH68_32005</name>
</gene>
<dbReference type="InterPro" id="IPR011009">
    <property type="entry name" value="Kinase-like_dom_sf"/>
</dbReference>
<organism evidence="9 10">
    <name type="scientific">Streptomyces peucetius</name>
    <dbReference type="NCBI Taxonomy" id="1950"/>
    <lineage>
        <taxon>Bacteria</taxon>
        <taxon>Bacillati</taxon>
        <taxon>Actinomycetota</taxon>
        <taxon>Actinomycetes</taxon>
        <taxon>Kitasatosporales</taxon>
        <taxon>Streptomycetaceae</taxon>
        <taxon>Streptomyces</taxon>
    </lineage>
</organism>
<sequence length="686" mass="72630">MSAAGSGGRVQPPRPGDPSRIGRFRITGRLGVGGMGTVYAGLTPDGHRVAVKVVHQAQCENPEFLARFRREVLLSARVQGPCLLPLLAADTEADPPWLATEYAPGPSLGRHLAEHGPLTGGTLYAFATGTAQALAAIHAAGVVHRDVKPQNVILAPAGPRLLDFGIAHAVDGTSVTRTGVMTGTPGWISPEHYRSGTAGSEGDMFAWGALIAYAATGRLPFGGGAPDVVAFRVMSGDPDLEGIPADLRAIVTEALSKEPADRITASSAEERCSHLLASQATQVLADGVGLEPTRVGELVAAQWEMPDLDDPAWHFPRPFHRRRTVVSVLIAAVVVGGITGGALAFPSGLAKSTAGASADSRTTTEDPVVPSAVPTQTGPAESDDGRNERPVDPRTVDVPHDPLAGVLDPAFTRVEENQPHTSEWRASTSARSPEEKEAAQQIRSLVTSMLATKGMDYMDATVTFNKRAQTVMVTGGPVPQLPLENQEVFRRAGEMAACTVLARRLEESPTTWLYGRYYVLWKDAEVQFDPPFLGFGRATGGCFTEIAGQWHGSEAGLTTAGIPSSDQAEIRVADATVKAVTAAWNKRAAEGHGLDPFTSGDVTLGFDPVENAAYVWAWDSSGSLVGRAQQSHLLSIVSKTGCRKFMTEFGSNEKWNYTRWSVAVYRTDDGMPVIVGSGSCASTGTR</sequence>
<dbReference type="EMBL" id="CP107567">
    <property type="protein sequence ID" value="UYQ65631.1"/>
    <property type="molecule type" value="Genomic_DNA"/>
</dbReference>
<dbReference type="PROSITE" id="PS00107">
    <property type="entry name" value="PROTEIN_KINASE_ATP"/>
    <property type="match status" value="1"/>
</dbReference>
<dbReference type="InterPro" id="IPR008271">
    <property type="entry name" value="Ser/Thr_kinase_AS"/>
</dbReference>
<keyword evidence="9" id="KW-0723">Serine/threonine-protein kinase</keyword>
<evidence type="ECO:0000259" key="8">
    <source>
        <dbReference type="PROSITE" id="PS50011"/>
    </source>
</evidence>
<dbReference type="GO" id="GO:0004674">
    <property type="term" value="F:protein serine/threonine kinase activity"/>
    <property type="evidence" value="ECO:0007669"/>
    <property type="project" value="UniProtKB-KW"/>
</dbReference>
<evidence type="ECO:0000313" key="9">
    <source>
        <dbReference type="EMBL" id="UYQ65631.1"/>
    </source>
</evidence>
<evidence type="ECO:0000256" key="5">
    <source>
        <dbReference type="PROSITE-ProRule" id="PRU10141"/>
    </source>
</evidence>
<keyword evidence="3 9" id="KW-0418">Kinase</keyword>
<keyword evidence="10" id="KW-1185">Reference proteome</keyword>
<dbReference type="CDD" id="cd14014">
    <property type="entry name" value="STKc_PknB_like"/>
    <property type="match status" value="1"/>
</dbReference>
<feature type="compositionally biased region" description="Polar residues" evidence="6">
    <location>
        <begin position="419"/>
        <end position="431"/>
    </location>
</feature>